<accession>A0A8I1X1V9</accession>
<dbReference type="EMBL" id="JAAORC010000001">
    <property type="protein sequence ID" value="MBO8222268.1"/>
    <property type="molecule type" value="Genomic_DNA"/>
</dbReference>
<reference evidence="1" key="1">
    <citation type="submission" date="2020-03" db="EMBL/GenBank/DDBJ databases">
        <title>Genome differentiation and subclade ecological adaptation of Prochlorococcus HLII clade in the global ocean.</title>
        <authorList>
            <person name="Yan W."/>
            <person name="Fen X."/>
            <person name="Zhang W."/>
        </authorList>
    </citation>
    <scope>NUCLEOTIDE SEQUENCE</scope>
    <source>
        <strain evidence="1">XMU1401</strain>
    </source>
</reference>
<evidence type="ECO:0000313" key="1">
    <source>
        <dbReference type="EMBL" id="MBO8222268.1"/>
    </source>
</evidence>
<organism evidence="1 2">
    <name type="scientific">Prochlorococcus marinus str. XMU1401</name>
    <dbReference type="NCBI Taxonomy" id="2052594"/>
    <lineage>
        <taxon>Bacteria</taxon>
        <taxon>Bacillati</taxon>
        <taxon>Cyanobacteriota</taxon>
        <taxon>Cyanophyceae</taxon>
        <taxon>Synechococcales</taxon>
        <taxon>Prochlorococcaceae</taxon>
        <taxon>Prochlorococcus</taxon>
    </lineage>
</organism>
<name>A0A8I1X1V9_PROMR</name>
<comment type="caution">
    <text evidence="1">The sequence shown here is derived from an EMBL/GenBank/DDBJ whole genome shotgun (WGS) entry which is preliminary data.</text>
</comment>
<gene>
    <name evidence="1" type="ORF">HA142_01960</name>
</gene>
<dbReference type="SUPFAM" id="SSF54909">
    <property type="entry name" value="Dimeric alpha+beta barrel"/>
    <property type="match status" value="1"/>
</dbReference>
<dbReference type="RefSeq" id="WP_157806740.1">
    <property type="nucleotide sequence ID" value="NZ_JAAORC010000001.1"/>
</dbReference>
<protein>
    <submittedName>
        <fullName evidence="1">Uncharacterized protein</fullName>
    </submittedName>
</protein>
<dbReference type="Proteomes" id="UP000666562">
    <property type="component" value="Unassembled WGS sequence"/>
</dbReference>
<evidence type="ECO:0000313" key="2">
    <source>
        <dbReference type="Proteomes" id="UP000666562"/>
    </source>
</evidence>
<sequence length="97" mass="10780">MDQCIALLEEILVLTKANEPDCLFFNITTCGSDKAYVREAYKDGAAALFHLKNMGHMIPKLFEVSDITVQVQGPAIEIEPLKEILPDADFYEAISGF</sequence>
<dbReference type="AlphaFoldDB" id="A0A8I1X1V9"/>
<proteinExistence type="predicted"/>
<dbReference type="InterPro" id="IPR011008">
    <property type="entry name" value="Dimeric_a/b-barrel"/>
</dbReference>